<dbReference type="Proteomes" id="UP001211907">
    <property type="component" value="Unassembled WGS sequence"/>
</dbReference>
<evidence type="ECO:0000256" key="1">
    <source>
        <dbReference type="ARBA" id="ARBA00004123"/>
    </source>
</evidence>
<comment type="subcellular location">
    <subcellularLocation>
        <location evidence="2">Chromosome</location>
        <location evidence="2">Centromere</location>
    </subcellularLocation>
    <subcellularLocation>
        <location evidence="1">Nucleus</location>
    </subcellularLocation>
</comment>
<dbReference type="InterPro" id="IPR018867">
    <property type="entry name" value="Cell_div_borealin"/>
</dbReference>
<keyword evidence="6" id="KW-0498">Mitosis</keyword>
<keyword evidence="9" id="KW-0137">Centromere</keyword>
<keyword evidence="8" id="KW-0131">Cell cycle</keyword>
<evidence type="ECO:0000313" key="12">
    <source>
        <dbReference type="EMBL" id="KAJ3130747.1"/>
    </source>
</evidence>
<evidence type="ECO:0000256" key="11">
    <source>
        <dbReference type="SAM" id="MobiDB-lite"/>
    </source>
</evidence>
<dbReference type="GO" id="GO:0000775">
    <property type="term" value="C:chromosome, centromeric region"/>
    <property type="evidence" value="ECO:0007669"/>
    <property type="project" value="UniProtKB-SubCell"/>
</dbReference>
<evidence type="ECO:0000256" key="2">
    <source>
        <dbReference type="ARBA" id="ARBA00004584"/>
    </source>
</evidence>
<evidence type="ECO:0000313" key="13">
    <source>
        <dbReference type="Proteomes" id="UP001211907"/>
    </source>
</evidence>
<dbReference type="GO" id="GO:0005634">
    <property type="term" value="C:nucleus"/>
    <property type="evidence" value="ECO:0007669"/>
    <property type="project" value="UniProtKB-SubCell"/>
</dbReference>
<dbReference type="GO" id="GO:0051301">
    <property type="term" value="P:cell division"/>
    <property type="evidence" value="ECO:0007669"/>
    <property type="project" value="UniProtKB-KW"/>
</dbReference>
<gene>
    <name evidence="12" type="ORF">HK100_007570</name>
</gene>
<keyword evidence="10" id="KW-0175">Coiled coil</keyword>
<keyword evidence="4" id="KW-0158">Chromosome</keyword>
<feature type="coiled-coil region" evidence="10">
    <location>
        <begin position="253"/>
        <end position="280"/>
    </location>
</feature>
<sequence length="281" mass="31232">MDKDKGKSHTTQLLRSLEIESELLRICALHPSSCVFVRDIRTSKQTEATVTKLERLTNELVQSVELRCNAFVALLPVNVRQLKVGDFCSTYKGSVGVFQEMQINNRLGSKRQITKDSETSRSKRVRKDAFQPQKQHHPQPQLSNFLPETPSLRKIRRARPNESLISANGSPVALEWGVGGVGGYDTAGDYSVCDNSMIMPRRITFKNGVARETMGSESFIMPTGMNVFNLNIPIEGGATVVELDPAQSPSAIVGMEATQKQELKQQLQKLQGQLDSLLVQF</sequence>
<evidence type="ECO:0000256" key="5">
    <source>
        <dbReference type="ARBA" id="ARBA00022618"/>
    </source>
</evidence>
<evidence type="ECO:0000256" key="10">
    <source>
        <dbReference type="SAM" id="Coils"/>
    </source>
</evidence>
<evidence type="ECO:0000256" key="3">
    <source>
        <dbReference type="ARBA" id="ARBA00009914"/>
    </source>
</evidence>
<comment type="caution">
    <text evidence="12">The sequence shown here is derived from an EMBL/GenBank/DDBJ whole genome shotgun (WGS) entry which is preliminary data.</text>
</comment>
<accession>A0AAD5XFS6</accession>
<protein>
    <recommendedName>
        <fullName evidence="14">Borealin</fullName>
    </recommendedName>
</protein>
<evidence type="ECO:0008006" key="14">
    <source>
        <dbReference type="Google" id="ProtNLM"/>
    </source>
</evidence>
<dbReference type="PANTHER" id="PTHR16040:SF7">
    <property type="entry name" value="AUSTRALIN, ISOFORM A-RELATED"/>
    <property type="match status" value="1"/>
</dbReference>
<evidence type="ECO:0000256" key="8">
    <source>
        <dbReference type="ARBA" id="ARBA00023306"/>
    </source>
</evidence>
<proteinExistence type="inferred from homology"/>
<feature type="region of interest" description="Disordered" evidence="11">
    <location>
        <begin position="108"/>
        <end position="148"/>
    </location>
</feature>
<organism evidence="12 13">
    <name type="scientific">Physocladia obscura</name>
    <dbReference type="NCBI Taxonomy" id="109957"/>
    <lineage>
        <taxon>Eukaryota</taxon>
        <taxon>Fungi</taxon>
        <taxon>Fungi incertae sedis</taxon>
        <taxon>Chytridiomycota</taxon>
        <taxon>Chytridiomycota incertae sedis</taxon>
        <taxon>Chytridiomycetes</taxon>
        <taxon>Chytridiales</taxon>
        <taxon>Chytriomycetaceae</taxon>
        <taxon>Physocladia</taxon>
    </lineage>
</organism>
<evidence type="ECO:0000256" key="6">
    <source>
        <dbReference type="ARBA" id="ARBA00022776"/>
    </source>
</evidence>
<comment type="similarity">
    <text evidence="3">Belongs to the borealin family.</text>
</comment>
<dbReference type="AlphaFoldDB" id="A0AAD5XFS6"/>
<keyword evidence="13" id="KW-1185">Reference proteome</keyword>
<name>A0AAD5XFS6_9FUNG</name>
<evidence type="ECO:0000256" key="7">
    <source>
        <dbReference type="ARBA" id="ARBA00023242"/>
    </source>
</evidence>
<dbReference type="EMBL" id="JADGJH010000358">
    <property type="protein sequence ID" value="KAJ3130747.1"/>
    <property type="molecule type" value="Genomic_DNA"/>
</dbReference>
<reference evidence="12" key="1">
    <citation type="submission" date="2020-05" db="EMBL/GenBank/DDBJ databases">
        <title>Phylogenomic resolution of chytrid fungi.</title>
        <authorList>
            <person name="Stajich J.E."/>
            <person name="Amses K."/>
            <person name="Simmons R."/>
            <person name="Seto K."/>
            <person name="Myers J."/>
            <person name="Bonds A."/>
            <person name="Quandt C.A."/>
            <person name="Barry K."/>
            <person name="Liu P."/>
            <person name="Grigoriev I."/>
            <person name="Longcore J.E."/>
            <person name="James T.Y."/>
        </authorList>
    </citation>
    <scope>NUCLEOTIDE SEQUENCE</scope>
    <source>
        <strain evidence="12">JEL0513</strain>
    </source>
</reference>
<keyword evidence="5" id="KW-0132">Cell division</keyword>
<evidence type="ECO:0000256" key="9">
    <source>
        <dbReference type="ARBA" id="ARBA00023328"/>
    </source>
</evidence>
<evidence type="ECO:0000256" key="4">
    <source>
        <dbReference type="ARBA" id="ARBA00022454"/>
    </source>
</evidence>
<dbReference type="PANTHER" id="PTHR16040">
    <property type="entry name" value="AUSTRALIN, ISOFORM A-RELATED"/>
    <property type="match status" value="1"/>
</dbReference>
<keyword evidence="7" id="KW-0539">Nucleus</keyword>